<gene>
    <name evidence="1" type="ORF">Y1Q_0004126</name>
</gene>
<protein>
    <submittedName>
        <fullName evidence="1">Uncharacterized protein</fullName>
    </submittedName>
</protein>
<accession>A0A151PIF6</accession>
<proteinExistence type="predicted"/>
<dbReference type="AlphaFoldDB" id="A0A151PIF6"/>
<evidence type="ECO:0000313" key="1">
    <source>
        <dbReference type="EMBL" id="KYO48752.1"/>
    </source>
</evidence>
<comment type="caution">
    <text evidence="1">The sequence shown here is derived from an EMBL/GenBank/DDBJ whole genome shotgun (WGS) entry which is preliminary data.</text>
</comment>
<dbReference type="Proteomes" id="UP000050525">
    <property type="component" value="Unassembled WGS sequence"/>
</dbReference>
<keyword evidence="2" id="KW-1185">Reference proteome</keyword>
<organism evidence="1 2">
    <name type="scientific">Alligator mississippiensis</name>
    <name type="common">American alligator</name>
    <dbReference type="NCBI Taxonomy" id="8496"/>
    <lineage>
        <taxon>Eukaryota</taxon>
        <taxon>Metazoa</taxon>
        <taxon>Chordata</taxon>
        <taxon>Craniata</taxon>
        <taxon>Vertebrata</taxon>
        <taxon>Euteleostomi</taxon>
        <taxon>Archelosauria</taxon>
        <taxon>Archosauria</taxon>
        <taxon>Crocodylia</taxon>
        <taxon>Alligatoridae</taxon>
        <taxon>Alligatorinae</taxon>
        <taxon>Alligator</taxon>
    </lineage>
</organism>
<reference evidence="1 2" key="1">
    <citation type="journal article" date="2012" name="Genome Biol.">
        <title>Sequencing three crocodilian genomes to illuminate the evolution of archosaurs and amniotes.</title>
        <authorList>
            <person name="St John J.A."/>
            <person name="Braun E.L."/>
            <person name="Isberg S.R."/>
            <person name="Miles L.G."/>
            <person name="Chong A.Y."/>
            <person name="Gongora J."/>
            <person name="Dalzell P."/>
            <person name="Moran C."/>
            <person name="Bed'hom B."/>
            <person name="Abzhanov A."/>
            <person name="Burgess S.C."/>
            <person name="Cooksey A.M."/>
            <person name="Castoe T.A."/>
            <person name="Crawford N.G."/>
            <person name="Densmore L.D."/>
            <person name="Drew J.C."/>
            <person name="Edwards S.V."/>
            <person name="Faircloth B.C."/>
            <person name="Fujita M.K."/>
            <person name="Greenwold M.J."/>
            <person name="Hoffmann F.G."/>
            <person name="Howard J.M."/>
            <person name="Iguchi T."/>
            <person name="Janes D.E."/>
            <person name="Khan S.Y."/>
            <person name="Kohno S."/>
            <person name="de Koning A.J."/>
            <person name="Lance S.L."/>
            <person name="McCarthy F.M."/>
            <person name="McCormack J.E."/>
            <person name="Merchant M.E."/>
            <person name="Peterson D.G."/>
            <person name="Pollock D.D."/>
            <person name="Pourmand N."/>
            <person name="Raney B.J."/>
            <person name="Roessler K.A."/>
            <person name="Sanford J.R."/>
            <person name="Sawyer R.H."/>
            <person name="Schmidt C.J."/>
            <person name="Triplett E.W."/>
            <person name="Tuberville T.D."/>
            <person name="Venegas-Anaya M."/>
            <person name="Howard J.T."/>
            <person name="Jarvis E.D."/>
            <person name="Guillette L.J.Jr."/>
            <person name="Glenn T.C."/>
            <person name="Green R.E."/>
            <person name="Ray D.A."/>
        </authorList>
    </citation>
    <scope>NUCLEOTIDE SEQUENCE [LARGE SCALE GENOMIC DNA]</scope>
    <source>
        <strain evidence="1">KSC_2009_1</strain>
    </source>
</reference>
<name>A0A151PIF6_ALLMI</name>
<sequence>MVLKVEKSESSAIHVKERDYEDNKNTSAKLLTPVQDDGNVIDLRRLILKQKQRLSTPQKTNVVCSKEENYCIGSCLRKDYASENKGVATIVLTFPPLQ</sequence>
<dbReference type="EMBL" id="AKHW03000179">
    <property type="protein sequence ID" value="KYO48752.1"/>
    <property type="molecule type" value="Genomic_DNA"/>
</dbReference>
<evidence type="ECO:0000313" key="2">
    <source>
        <dbReference type="Proteomes" id="UP000050525"/>
    </source>
</evidence>